<gene>
    <name evidence="11" type="ORF">EV211_10334</name>
</gene>
<dbReference type="Proteomes" id="UP000295500">
    <property type="component" value="Unassembled WGS sequence"/>
</dbReference>
<proteinExistence type="inferred from homology"/>
<evidence type="ECO:0000256" key="6">
    <source>
        <dbReference type="ARBA" id="ARBA00022723"/>
    </source>
</evidence>
<evidence type="ECO:0000256" key="3">
    <source>
        <dbReference type="ARBA" id="ARBA00012206"/>
    </source>
</evidence>
<sequence length="191" mass="20763">MGYKIIVGISNKHIHLSQKDLETLFGKGYELTVKKELVQPGQFASEEKVDLVGPKTTFKGVRVLGPVRPETQVELSFTDARQFGLNIPVRESGKLEGTPGCKVIGPCGEVDLDHGVIAAKRHAHFSPDQAKEAGVVDGQTIKIKLESPDRTTIYDDVVVRAKPYYVKEVHVDTDEANAAGIGPDAVCEIVD</sequence>
<name>A0A4R6QCN3_9FIRM</name>
<evidence type="ECO:0000256" key="9">
    <source>
        <dbReference type="ARBA" id="ARBA00047589"/>
    </source>
</evidence>
<evidence type="ECO:0000256" key="8">
    <source>
        <dbReference type="ARBA" id="ARBA00023315"/>
    </source>
</evidence>
<comment type="pathway">
    <text evidence="10">Polyol metabolism; 1,2-propanediol degradation.</text>
</comment>
<evidence type="ECO:0000313" key="11">
    <source>
        <dbReference type="EMBL" id="TDP59613.1"/>
    </source>
</evidence>
<organism evidence="11 12">
    <name type="scientific">Aminicella lysinilytica</name>
    <dbReference type="NCBI Taxonomy" id="433323"/>
    <lineage>
        <taxon>Bacteria</taxon>
        <taxon>Bacillati</taxon>
        <taxon>Bacillota</taxon>
        <taxon>Clostridia</taxon>
        <taxon>Peptostreptococcales</taxon>
        <taxon>Anaerovoracaceae</taxon>
        <taxon>Aminicella</taxon>
    </lineage>
</organism>
<dbReference type="InterPro" id="IPR008300">
    <property type="entry name" value="PTAC"/>
</dbReference>
<keyword evidence="12" id="KW-1185">Reference proteome</keyword>
<dbReference type="GO" id="GO:0016747">
    <property type="term" value="F:acyltransferase activity, transferring groups other than amino-acyl groups"/>
    <property type="evidence" value="ECO:0007669"/>
    <property type="project" value="InterPro"/>
</dbReference>
<comment type="catalytic activity">
    <reaction evidence="9 10">
        <text>propanoyl-CoA + phosphate = propanoyl phosphate + CoA</text>
        <dbReference type="Rhea" id="RHEA:28046"/>
        <dbReference type="ChEBI" id="CHEBI:43474"/>
        <dbReference type="ChEBI" id="CHEBI:57287"/>
        <dbReference type="ChEBI" id="CHEBI:57392"/>
        <dbReference type="ChEBI" id="CHEBI:58933"/>
        <dbReference type="EC" id="2.3.1.222"/>
    </reaction>
</comment>
<dbReference type="Pfam" id="PF06130">
    <property type="entry name" value="PTAC"/>
    <property type="match status" value="1"/>
</dbReference>
<protein>
    <recommendedName>
        <fullName evidence="4 10">Phosphate propanoyltransferase</fullName>
        <ecNumber evidence="3 10">2.3.1.222</ecNumber>
    </recommendedName>
</protein>
<comment type="cofactor">
    <cofactor evidence="1">
        <name>Zn(2+)</name>
        <dbReference type="ChEBI" id="CHEBI:29105"/>
    </cofactor>
</comment>
<dbReference type="GO" id="GO:0051144">
    <property type="term" value="P:1,2-propanediol catabolic process"/>
    <property type="evidence" value="ECO:0007669"/>
    <property type="project" value="UniProtKB-UniPathway"/>
</dbReference>
<comment type="similarity">
    <text evidence="2 10">Belongs to the PduL family.</text>
</comment>
<evidence type="ECO:0000313" key="12">
    <source>
        <dbReference type="Proteomes" id="UP000295500"/>
    </source>
</evidence>
<dbReference type="UniPathway" id="UPA00621"/>
<dbReference type="EC" id="2.3.1.222" evidence="3 10"/>
<keyword evidence="7" id="KW-0862">Zinc</keyword>
<keyword evidence="5 10" id="KW-0808">Transferase</keyword>
<dbReference type="RefSeq" id="WP_133527606.1">
    <property type="nucleotide sequence ID" value="NZ_SNXO01000003.1"/>
</dbReference>
<dbReference type="PANTHER" id="PTHR39453:SF1">
    <property type="entry name" value="PHOSPHATE PROPANOYLTRANSFERASE"/>
    <property type="match status" value="1"/>
</dbReference>
<dbReference type="PIRSF" id="PIRSF010130">
    <property type="entry name" value="PduL"/>
    <property type="match status" value="1"/>
</dbReference>
<evidence type="ECO:0000256" key="1">
    <source>
        <dbReference type="ARBA" id="ARBA00001947"/>
    </source>
</evidence>
<reference evidence="11 12" key="1">
    <citation type="submission" date="2019-03" db="EMBL/GenBank/DDBJ databases">
        <title>Genomic Encyclopedia of Type Strains, Phase IV (KMG-IV): sequencing the most valuable type-strain genomes for metagenomic binning, comparative biology and taxonomic classification.</title>
        <authorList>
            <person name="Goeker M."/>
        </authorList>
    </citation>
    <scope>NUCLEOTIDE SEQUENCE [LARGE SCALE GENOMIC DNA]</scope>
    <source>
        <strain evidence="11 12">DSM 28287</strain>
    </source>
</reference>
<comment type="function">
    <text evidence="10">Involved in 1,2-propanediol (1,2-PD) degradation by catalyzing the conversion of propanoyl-CoA to propanoyl-phosphate.</text>
</comment>
<keyword evidence="8 10" id="KW-0012">Acyltransferase</keyword>
<dbReference type="AlphaFoldDB" id="A0A4R6QCN3"/>
<evidence type="ECO:0000256" key="2">
    <source>
        <dbReference type="ARBA" id="ARBA00007342"/>
    </source>
</evidence>
<evidence type="ECO:0000256" key="7">
    <source>
        <dbReference type="ARBA" id="ARBA00022833"/>
    </source>
</evidence>
<comment type="caution">
    <text evidence="11">The sequence shown here is derived from an EMBL/GenBank/DDBJ whole genome shotgun (WGS) entry which is preliminary data.</text>
</comment>
<evidence type="ECO:0000256" key="4">
    <source>
        <dbReference type="ARBA" id="ARBA00020837"/>
    </source>
</evidence>
<accession>A0A4R6QCN3</accession>
<dbReference type="NCBIfam" id="NF011652">
    <property type="entry name" value="PRK15070.1"/>
    <property type="match status" value="1"/>
</dbReference>
<keyword evidence="6" id="KW-0479">Metal-binding</keyword>
<dbReference type="GO" id="GO:0046872">
    <property type="term" value="F:metal ion binding"/>
    <property type="evidence" value="ECO:0007669"/>
    <property type="project" value="UniProtKB-KW"/>
</dbReference>
<evidence type="ECO:0000256" key="5">
    <source>
        <dbReference type="ARBA" id="ARBA00022679"/>
    </source>
</evidence>
<dbReference type="EMBL" id="SNXO01000003">
    <property type="protein sequence ID" value="TDP59613.1"/>
    <property type="molecule type" value="Genomic_DNA"/>
</dbReference>
<evidence type="ECO:0000256" key="10">
    <source>
        <dbReference type="PIRNR" id="PIRNR010130"/>
    </source>
</evidence>
<dbReference type="PANTHER" id="PTHR39453">
    <property type="entry name" value="PHOSPHATE PROPANOYLTRANSFERASE"/>
    <property type="match status" value="1"/>
</dbReference>
<dbReference type="OrthoDB" id="9784365at2"/>